<feature type="compositionally biased region" description="Low complexity" evidence="2">
    <location>
        <begin position="229"/>
        <end position="239"/>
    </location>
</feature>
<dbReference type="InterPro" id="IPR002483">
    <property type="entry name" value="PWI_dom"/>
</dbReference>
<keyword evidence="5" id="KW-1185">Reference proteome</keyword>
<feature type="compositionally biased region" description="Basic and acidic residues" evidence="2">
    <location>
        <begin position="142"/>
        <end position="161"/>
    </location>
</feature>
<comment type="caution">
    <text evidence="4">The sequence shown here is derived from an EMBL/GenBank/DDBJ whole genome shotgun (WGS) entry which is preliminary data.</text>
</comment>
<dbReference type="GO" id="GO:0043488">
    <property type="term" value="P:regulation of mRNA stability"/>
    <property type="evidence" value="ECO:0007669"/>
    <property type="project" value="InterPro"/>
</dbReference>
<dbReference type="Pfam" id="PF00076">
    <property type="entry name" value="RRM_1"/>
    <property type="match status" value="1"/>
</dbReference>
<feature type="region of interest" description="Disordered" evidence="2">
    <location>
        <begin position="632"/>
        <end position="684"/>
    </location>
</feature>
<dbReference type="PANTHER" id="PTHR14738:SF32">
    <property type="entry name" value="RNA BINDING (RRM_RBD_RNP MOTIFS) FAMILY PROTEIN"/>
    <property type="match status" value="1"/>
</dbReference>
<dbReference type="Pfam" id="PF01480">
    <property type="entry name" value="PWI"/>
    <property type="match status" value="1"/>
</dbReference>
<dbReference type="InterPro" id="IPR040366">
    <property type="entry name" value="Nab2/ZC3H14"/>
</dbReference>
<evidence type="ECO:0000256" key="2">
    <source>
        <dbReference type="SAM" id="MobiDB-lite"/>
    </source>
</evidence>
<reference evidence="4 5" key="1">
    <citation type="journal article" date="2021" name="Hortic Res">
        <title>The domestication of Cucurbita argyrosperma as revealed by the genome of its wild relative.</title>
        <authorList>
            <person name="Barrera-Redondo J."/>
            <person name="Sanchez-de la Vega G."/>
            <person name="Aguirre-Liguori J.A."/>
            <person name="Castellanos-Morales G."/>
            <person name="Gutierrez-Guerrero Y.T."/>
            <person name="Aguirre-Dugua X."/>
            <person name="Aguirre-Planter E."/>
            <person name="Tenaillon M.I."/>
            <person name="Lira-Saade R."/>
            <person name="Eguiarte L.E."/>
        </authorList>
    </citation>
    <scope>NUCLEOTIDE SEQUENCE [LARGE SCALE GENOMIC DNA]</scope>
    <source>
        <strain evidence="4">JBR-2021</strain>
    </source>
</reference>
<feature type="compositionally biased region" description="Basic and acidic residues" evidence="2">
    <location>
        <begin position="669"/>
        <end position="684"/>
    </location>
</feature>
<accession>A0AAV6P2G8</accession>
<protein>
    <submittedName>
        <fullName evidence="4">Polyadenylate-binding protein 2</fullName>
    </submittedName>
</protein>
<dbReference type="PANTHER" id="PTHR14738">
    <property type="entry name" value="ZINC FINGER CCCH DOMAIN-CONTAINING PROTEIN 14"/>
    <property type="match status" value="1"/>
</dbReference>
<feature type="region of interest" description="Disordered" evidence="2">
    <location>
        <begin position="216"/>
        <end position="243"/>
    </location>
</feature>
<feature type="region of interest" description="Disordered" evidence="2">
    <location>
        <begin position="94"/>
        <end position="188"/>
    </location>
</feature>
<feature type="compositionally biased region" description="Basic and acidic residues" evidence="2">
    <location>
        <begin position="122"/>
        <end position="135"/>
    </location>
</feature>
<gene>
    <name evidence="4" type="primary">PABN2</name>
    <name evidence="4" type="ORF">SDJN03_00216</name>
</gene>
<evidence type="ECO:0000313" key="4">
    <source>
        <dbReference type="EMBL" id="KAG6606874.1"/>
    </source>
</evidence>
<feature type="compositionally biased region" description="Basic and acidic residues" evidence="2">
    <location>
        <begin position="178"/>
        <end position="188"/>
    </location>
</feature>
<dbReference type="EMBL" id="JAGKQH010000001">
    <property type="protein sequence ID" value="KAG6606874.1"/>
    <property type="molecule type" value="Genomic_DNA"/>
</dbReference>
<dbReference type="InterPro" id="IPR000504">
    <property type="entry name" value="RRM_dom"/>
</dbReference>
<dbReference type="GO" id="GO:0008143">
    <property type="term" value="F:poly(A) binding"/>
    <property type="evidence" value="ECO:0007669"/>
    <property type="project" value="InterPro"/>
</dbReference>
<dbReference type="Proteomes" id="UP000685013">
    <property type="component" value="Chromosome 1"/>
</dbReference>
<feature type="domain" description="RRM" evidence="3">
    <location>
        <begin position="506"/>
        <end position="583"/>
    </location>
</feature>
<evidence type="ECO:0000313" key="5">
    <source>
        <dbReference type="Proteomes" id="UP000685013"/>
    </source>
</evidence>
<dbReference type="SMART" id="SM00360">
    <property type="entry name" value="RRM"/>
    <property type="match status" value="1"/>
</dbReference>
<proteinExistence type="predicted"/>
<dbReference type="GO" id="GO:0005737">
    <property type="term" value="C:cytoplasm"/>
    <property type="evidence" value="ECO:0007669"/>
    <property type="project" value="TreeGrafter"/>
</dbReference>
<name>A0AAV6P2G8_9ROSI</name>
<evidence type="ECO:0000256" key="1">
    <source>
        <dbReference type="PROSITE-ProRule" id="PRU00176"/>
    </source>
</evidence>
<dbReference type="GO" id="GO:0005634">
    <property type="term" value="C:nucleus"/>
    <property type="evidence" value="ECO:0007669"/>
    <property type="project" value="TreeGrafter"/>
</dbReference>
<feature type="non-terminal residue" evidence="4">
    <location>
        <position position="1"/>
    </location>
</feature>
<dbReference type="PROSITE" id="PS50102">
    <property type="entry name" value="RRM"/>
    <property type="match status" value="1"/>
</dbReference>
<keyword evidence="1" id="KW-0694">RNA-binding</keyword>
<sequence>MGSEDRIDDRTFKVDFSGEGMEKLRERIKLKMKEFMGDYTDDTLVEYVLVLLRNGRRKEEAQNELNVFLADDSHSFVSWLWDHLASSMNLYVEPPPKSSADEVPRSKSPVAEPDTGIGSHNLESDLERGKSEKLSSRRRNREWKGIANDETRVTPRSEVSRVKHSSPEQVPSHRKRNRADDHQGAEREAAFQVSIAAPRRLLQFAMRDAVATVKPSNGAKEPLSKRLRSVVSTSNSDTTSHPRRLQSVAKVPNPMATVIKAVSEAAEDVIRVKSSSVFDRLGHQSRDVDSKESSGQVAEYGVTAVEDHKYGDMNHTQDRPYSATYLESSNYSGKYTPIEAMFDAETGLASDSTSESEDVTILGHKVFDDSWTAESGVRKGGNLRTAPFRVVENVDDERMTKYKQKHQPSLVANSSRDIVNISVNVNTWKPPHYQDPGQIAESGGQKFLQESELRGTRSAVKVTENGEPVTIVNQQKKPAAHLQKEFQKPSANGLAATRPLEDADARTIFVSNVHFAATKGSLSRHFNKFGEVVKVIIVTDATTGQPKGSAYVEFMRKEAAENALSLDGTSFLSRILKVARKNASQPEGASIVTWPRAVRGSPYPTPRFSRVPFPRGIPGGFRPRPPIKLGARSMQWKRDSQTTTTDNGASLYGISVPSTGARSLTYVRTDPKPADKPKRGQYSKKEANTVMKAKATVEGRDGEQRSADERADCRKAGGGAAGWSRCWSRCLIMSNDGADRCGSEENGAVDLLHLHCDFLLFGCGVIR</sequence>
<evidence type="ECO:0000259" key="3">
    <source>
        <dbReference type="PROSITE" id="PS50102"/>
    </source>
</evidence>
<dbReference type="AlphaFoldDB" id="A0AAV6P2G8"/>
<organism evidence="4 5">
    <name type="scientific">Cucurbita argyrosperma subsp. sororia</name>
    <dbReference type="NCBI Taxonomy" id="37648"/>
    <lineage>
        <taxon>Eukaryota</taxon>
        <taxon>Viridiplantae</taxon>
        <taxon>Streptophyta</taxon>
        <taxon>Embryophyta</taxon>
        <taxon>Tracheophyta</taxon>
        <taxon>Spermatophyta</taxon>
        <taxon>Magnoliopsida</taxon>
        <taxon>eudicotyledons</taxon>
        <taxon>Gunneridae</taxon>
        <taxon>Pentapetalae</taxon>
        <taxon>rosids</taxon>
        <taxon>fabids</taxon>
        <taxon>Cucurbitales</taxon>
        <taxon>Cucurbitaceae</taxon>
        <taxon>Cucurbiteae</taxon>
        <taxon>Cucurbita</taxon>
    </lineage>
</organism>